<sequence>MTTSLFFNKKRNYVFLFPMTLRFLSSALAALLLPGTLHAAPVFLENVSESGGWYDCNKKTKWTWGTKPHPTNPLNPPVSARPTKWLYLPYDQNICWAAAASNVLQWWQDTRSDLKSTTPNGKSATYDVMPQVAQLAIYQTISTNWTNSGGSVEQAYNWWVNGGMLDTTAYPSLSTTTAPGGYWKELGLTVPQSSSGGAVDNPLFSAYSFWEGDTRSGVYQKLTNSINNNWGTTLTVGEEGRGHAITMWGYDTDKDGNLIIYLTDSDDYAVEMFRQKVVVNNYTDEYGSSHCDIYLTSLDGENDVYSYNYEEAGLSGIRLGEIQSFTAPLGDLRIPEPGAGILFLCGSFLALSRRRRAGR</sequence>
<dbReference type="SUPFAM" id="SSF54001">
    <property type="entry name" value="Cysteine proteinases"/>
    <property type="match status" value="1"/>
</dbReference>
<evidence type="ECO:0000313" key="2">
    <source>
        <dbReference type="EMBL" id="PNC57918.1"/>
    </source>
</evidence>
<gene>
    <name evidence="2" type="ORF">CXU09_02325</name>
</gene>
<keyword evidence="1" id="KW-0732">Signal</keyword>
<accession>A0AAP8TA26</accession>
<protein>
    <recommendedName>
        <fullName evidence="4">PEP-CTERM sorting domain-containing protein</fullName>
    </recommendedName>
</protein>
<dbReference type="Proteomes" id="UP000235914">
    <property type="component" value="Unassembled WGS sequence"/>
</dbReference>
<evidence type="ECO:0008006" key="4">
    <source>
        <dbReference type="Google" id="ProtNLM"/>
    </source>
</evidence>
<dbReference type="InterPro" id="IPR038765">
    <property type="entry name" value="Papain-like_cys_pep_sf"/>
</dbReference>
<reference evidence="2 3" key="1">
    <citation type="journal article" date="2017" name="BMC Genomics">
        <title>Genome sequencing of 39 Akkermansia muciniphila isolates reveals its population structure, genomic and functional diverisity, and global distribution in mammalian gut microbiotas.</title>
        <authorList>
            <person name="Guo X."/>
            <person name="Li S."/>
            <person name="Zhang J."/>
            <person name="Wu F."/>
            <person name="Li X."/>
            <person name="Wu D."/>
            <person name="Zhang M."/>
            <person name="Ou Z."/>
            <person name="Jie Z."/>
            <person name="Yan Q."/>
            <person name="Li P."/>
            <person name="Yi J."/>
            <person name="Peng Y."/>
        </authorList>
    </citation>
    <scope>NUCLEOTIDE SEQUENCE [LARGE SCALE GENOMIC DNA]</scope>
    <source>
        <strain evidence="2 3">GP43</strain>
    </source>
</reference>
<dbReference type="AlphaFoldDB" id="A0AAP8TA26"/>
<dbReference type="EMBL" id="PJKN01000001">
    <property type="protein sequence ID" value="PNC57918.1"/>
    <property type="molecule type" value="Genomic_DNA"/>
</dbReference>
<evidence type="ECO:0000313" key="3">
    <source>
        <dbReference type="Proteomes" id="UP000235914"/>
    </source>
</evidence>
<comment type="caution">
    <text evidence="2">The sequence shown here is derived from an EMBL/GenBank/DDBJ whole genome shotgun (WGS) entry which is preliminary data.</text>
</comment>
<proteinExistence type="predicted"/>
<evidence type="ECO:0000256" key="1">
    <source>
        <dbReference type="SAM" id="SignalP"/>
    </source>
</evidence>
<name>A0AAP8TA26_9BACT</name>
<feature type="chain" id="PRO_5042859671" description="PEP-CTERM sorting domain-containing protein" evidence="1">
    <location>
        <begin position="40"/>
        <end position="359"/>
    </location>
</feature>
<dbReference type="Gene3D" id="3.90.70.10">
    <property type="entry name" value="Cysteine proteinases"/>
    <property type="match status" value="1"/>
</dbReference>
<organism evidence="2 3">
    <name type="scientific">Akkermansia muciniphila</name>
    <dbReference type="NCBI Taxonomy" id="239935"/>
    <lineage>
        <taxon>Bacteria</taxon>
        <taxon>Pseudomonadati</taxon>
        <taxon>Verrucomicrobiota</taxon>
        <taxon>Verrucomicrobiia</taxon>
        <taxon>Verrucomicrobiales</taxon>
        <taxon>Akkermansiaceae</taxon>
        <taxon>Akkermansia</taxon>
    </lineage>
</organism>
<feature type="signal peptide" evidence="1">
    <location>
        <begin position="1"/>
        <end position="39"/>
    </location>
</feature>